<feature type="compositionally biased region" description="Basic and acidic residues" evidence="1">
    <location>
        <begin position="1"/>
        <end position="17"/>
    </location>
</feature>
<dbReference type="Proteomes" id="UP001272137">
    <property type="component" value="Unassembled WGS sequence"/>
</dbReference>
<proteinExistence type="predicted"/>
<dbReference type="EMBL" id="QXCT01000002">
    <property type="protein sequence ID" value="MDW9254516.1"/>
    <property type="molecule type" value="Genomic_DNA"/>
</dbReference>
<protein>
    <submittedName>
        <fullName evidence="2">Uncharacterized protein</fullName>
    </submittedName>
</protein>
<comment type="caution">
    <text evidence="2">The sequence shown here is derived from an EMBL/GenBank/DDBJ whole genome shotgun (WGS) entry which is preliminary data.</text>
</comment>
<organism evidence="2 3">
    <name type="scientific">Burkholderia thailandensis</name>
    <dbReference type="NCBI Taxonomy" id="57975"/>
    <lineage>
        <taxon>Bacteria</taxon>
        <taxon>Pseudomonadati</taxon>
        <taxon>Pseudomonadota</taxon>
        <taxon>Betaproteobacteria</taxon>
        <taxon>Burkholderiales</taxon>
        <taxon>Burkholderiaceae</taxon>
        <taxon>Burkholderia</taxon>
        <taxon>pseudomallei group</taxon>
    </lineage>
</organism>
<accession>A0AAW9D2L3</accession>
<feature type="compositionally biased region" description="Basic residues" evidence="1">
    <location>
        <begin position="35"/>
        <end position="45"/>
    </location>
</feature>
<sequence>MPHDLGRLGHPSVERGRNGAPAAARAAANAAHASVQRRRARQSIG</sequence>
<feature type="compositionally biased region" description="Low complexity" evidence="1">
    <location>
        <begin position="20"/>
        <end position="33"/>
    </location>
</feature>
<feature type="region of interest" description="Disordered" evidence="1">
    <location>
        <begin position="1"/>
        <end position="45"/>
    </location>
</feature>
<name>A0AAW9D2L3_BURTH</name>
<dbReference type="AlphaFoldDB" id="A0AAW9D2L3"/>
<reference evidence="2" key="1">
    <citation type="submission" date="2018-08" db="EMBL/GenBank/DDBJ databases">
        <title>Identification of Burkholderia cepacia strains that express a Burkholderia pseudomallei-like capsular polysaccharide.</title>
        <authorList>
            <person name="Burtnick M.N."/>
            <person name="Vongsouvath M."/>
            <person name="Newton P."/>
            <person name="Wuthiekanun V."/>
            <person name="Limmathurotsakul D."/>
            <person name="Brett P.J."/>
            <person name="Chantratita N."/>
            <person name="Dance D.A."/>
        </authorList>
    </citation>
    <scope>NUCLEOTIDE SEQUENCE</scope>
    <source>
        <strain evidence="2">SBXCC001</strain>
    </source>
</reference>
<gene>
    <name evidence="2" type="ORF">C7S16_0481</name>
</gene>
<evidence type="ECO:0000256" key="1">
    <source>
        <dbReference type="SAM" id="MobiDB-lite"/>
    </source>
</evidence>
<evidence type="ECO:0000313" key="2">
    <source>
        <dbReference type="EMBL" id="MDW9254516.1"/>
    </source>
</evidence>
<evidence type="ECO:0000313" key="3">
    <source>
        <dbReference type="Proteomes" id="UP001272137"/>
    </source>
</evidence>